<accession>A0ABT5JBY5</accession>
<evidence type="ECO:0000259" key="5">
    <source>
        <dbReference type="PROSITE" id="PS50931"/>
    </source>
</evidence>
<gene>
    <name evidence="6" type="primary">pcaQ</name>
    <name evidence="6" type="ORF">PQJ73_16000</name>
</gene>
<protein>
    <submittedName>
        <fullName evidence="6">Pca operon transcription factor PcaQ</fullName>
    </submittedName>
</protein>
<dbReference type="SUPFAM" id="SSF53850">
    <property type="entry name" value="Periplasmic binding protein-like II"/>
    <property type="match status" value="1"/>
</dbReference>
<sequence>MLDPRIRLRHLTCFLEVTRLKSVGRAAELLGVTQPAVSKTLHELEDILGVPLFDRTRRTLVPTGYGEVFLRYAGTSLATLKQGVRSLTRTEPVAAIGAAGTVSGSILPAAIRQFSTQGFAVTLRVVDGPLSVLVSQLRDGDVDLVIGRMAEPDSMRGLSFEPLYSEEIAVVVRPGHPLLTPPLLDVGALGDFPVLLPPAGSIVRPTVDRFLTAHAIGPFPSMIETVSAAFARSYVRMTDAIWIISWSNAAGDVEQGTLVRLPIDTSDTMGPVGFTTRTDMVPSLAVQMVAQAVRNVVAVRFAEGIDAWGRSPA</sequence>
<dbReference type="SUPFAM" id="SSF46785">
    <property type="entry name" value="Winged helix' DNA-binding domain"/>
    <property type="match status" value="1"/>
</dbReference>
<reference evidence="6" key="1">
    <citation type="journal article" date="2023" name="Microbiol Resour">
        <title>Genome Sequences of Rhodoplanes serenus and Two Thermotolerant Strains, Rhodoplanes tepidamans and 'Rhodoplanes cryptolactis,' Further Refine the Genus.</title>
        <authorList>
            <person name="Rayyan A.A."/>
            <person name="Kyndt J.A."/>
        </authorList>
    </citation>
    <scope>NUCLEOTIDE SEQUENCE</scope>
    <source>
        <strain evidence="6">DSM 9987</strain>
    </source>
</reference>
<dbReference type="PROSITE" id="PS50931">
    <property type="entry name" value="HTH_LYSR"/>
    <property type="match status" value="1"/>
</dbReference>
<organism evidence="6 7">
    <name type="scientific">Rhodoplanes tepidamans</name>
    <name type="common">Rhodoplanes cryptolactis</name>
    <dbReference type="NCBI Taxonomy" id="200616"/>
    <lineage>
        <taxon>Bacteria</taxon>
        <taxon>Pseudomonadati</taxon>
        <taxon>Pseudomonadota</taxon>
        <taxon>Alphaproteobacteria</taxon>
        <taxon>Hyphomicrobiales</taxon>
        <taxon>Nitrobacteraceae</taxon>
        <taxon>Rhodoplanes</taxon>
    </lineage>
</organism>
<dbReference type="InterPro" id="IPR036388">
    <property type="entry name" value="WH-like_DNA-bd_sf"/>
</dbReference>
<proteinExistence type="inferred from homology"/>
<evidence type="ECO:0000256" key="2">
    <source>
        <dbReference type="ARBA" id="ARBA00023015"/>
    </source>
</evidence>
<dbReference type="Gene3D" id="3.40.190.10">
    <property type="entry name" value="Periplasmic binding protein-like II"/>
    <property type="match status" value="2"/>
</dbReference>
<dbReference type="InterPro" id="IPR000847">
    <property type="entry name" value="LysR_HTH_N"/>
</dbReference>
<dbReference type="InterPro" id="IPR050950">
    <property type="entry name" value="HTH-type_LysR_regulators"/>
</dbReference>
<dbReference type="Pfam" id="PF03466">
    <property type="entry name" value="LysR_substrate"/>
    <property type="match status" value="1"/>
</dbReference>
<dbReference type="PRINTS" id="PR00039">
    <property type="entry name" value="HTHLYSR"/>
</dbReference>
<evidence type="ECO:0000313" key="6">
    <source>
        <dbReference type="EMBL" id="MDC7787195.1"/>
    </source>
</evidence>
<dbReference type="NCBIfam" id="TIGR02424">
    <property type="entry name" value="TF_pcaQ"/>
    <property type="match status" value="1"/>
</dbReference>
<keyword evidence="2" id="KW-0805">Transcription regulation</keyword>
<dbReference type="InterPro" id="IPR012787">
    <property type="entry name" value="TF_PcaQ"/>
</dbReference>
<comment type="caution">
    <text evidence="6">The sequence shown here is derived from an EMBL/GenBank/DDBJ whole genome shotgun (WGS) entry which is preliminary data.</text>
</comment>
<reference evidence="6" key="2">
    <citation type="submission" date="2023-02" db="EMBL/GenBank/DDBJ databases">
        <authorList>
            <person name="Rayyan A."/>
            <person name="Meyer T."/>
            <person name="Kyndt J.A."/>
        </authorList>
    </citation>
    <scope>NUCLEOTIDE SEQUENCE</scope>
    <source>
        <strain evidence="6">DSM 9987</strain>
    </source>
</reference>
<evidence type="ECO:0000256" key="1">
    <source>
        <dbReference type="ARBA" id="ARBA00009437"/>
    </source>
</evidence>
<dbReference type="PANTHER" id="PTHR30419:SF8">
    <property type="entry name" value="NITROGEN ASSIMILATION TRANSCRIPTIONAL ACTIVATOR-RELATED"/>
    <property type="match status" value="1"/>
</dbReference>
<dbReference type="Proteomes" id="UP001165652">
    <property type="component" value="Unassembled WGS sequence"/>
</dbReference>
<evidence type="ECO:0000256" key="3">
    <source>
        <dbReference type="ARBA" id="ARBA00023125"/>
    </source>
</evidence>
<keyword evidence="4" id="KW-0804">Transcription</keyword>
<dbReference type="InterPro" id="IPR036390">
    <property type="entry name" value="WH_DNA-bd_sf"/>
</dbReference>
<keyword evidence="7" id="KW-1185">Reference proteome</keyword>
<dbReference type="PANTHER" id="PTHR30419">
    <property type="entry name" value="HTH-TYPE TRANSCRIPTIONAL REGULATOR YBHD"/>
    <property type="match status" value="1"/>
</dbReference>
<name>A0ABT5JBY5_RHOTP</name>
<dbReference type="Pfam" id="PF00126">
    <property type="entry name" value="HTH_1"/>
    <property type="match status" value="1"/>
</dbReference>
<dbReference type="InterPro" id="IPR005119">
    <property type="entry name" value="LysR_subst-bd"/>
</dbReference>
<evidence type="ECO:0000256" key="4">
    <source>
        <dbReference type="ARBA" id="ARBA00023163"/>
    </source>
</evidence>
<dbReference type="EMBL" id="JAQQLI010000024">
    <property type="protein sequence ID" value="MDC7787195.1"/>
    <property type="molecule type" value="Genomic_DNA"/>
</dbReference>
<dbReference type="Gene3D" id="1.10.10.10">
    <property type="entry name" value="Winged helix-like DNA-binding domain superfamily/Winged helix DNA-binding domain"/>
    <property type="match status" value="1"/>
</dbReference>
<comment type="similarity">
    <text evidence="1">Belongs to the LysR transcriptional regulatory family.</text>
</comment>
<keyword evidence="3" id="KW-0238">DNA-binding</keyword>
<evidence type="ECO:0000313" key="7">
    <source>
        <dbReference type="Proteomes" id="UP001165652"/>
    </source>
</evidence>
<feature type="domain" description="HTH lysR-type" evidence="5">
    <location>
        <begin position="6"/>
        <end position="63"/>
    </location>
</feature>